<dbReference type="SUPFAM" id="SSF53850">
    <property type="entry name" value="Periplasmic binding protein-like II"/>
    <property type="match status" value="1"/>
</dbReference>
<evidence type="ECO:0000256" key="1">
    <source>
        <dbReference type="ARBA" id="ARBA00009437"/>
    </source>
</evidence>
<dbReference type="PROSITE" id="PS50931">
    <property type="entry name" value="HTH_LYSR"/>
    <property type="match status" value="1"/>
</dbReference>
<keyword evidence="4" id="KW-0010">Activator</keyword>
<reference evidence="7 8" key="1">
    <citation type="submission" date="2018-06" db="EMBL/GenBank/DDBJ databases">
        <title>Genomic Encyclopedia of Type Strains, Phase IV (KMG-IV): sequencing the most valuable type-strain genomes for metagenomic binning, comparative biology and taxonomic classification.</title>
        <authorList>
            <person name="Goeker M."/>
        </authorList>
    </citation>
    <scope>NUCLEOTIDE SEQUENCE [LARGE SCALE GENOMIC DNA]</scope>
    <source>
        <strain evidence="7 8">DSM 25619</strain>
    </source>
</reference>
<evidence type="ECO:0000256" key="4">
    <source>
        <dbReference type="ARBA" id="ARBA00023159"/>
    </source>
</evidence>
<dbReference type="AlphaFoldDB" id="A0A366EAR7"/>
<dbReference type="Gene3D" id="3.40.190.10">
    <property type="entry name" value="Periplasmic binding protein-like II"/>
    <property type="match status" value="2"/>
</dbReference>
<dbReference type="Pfam" id="PF03466">
    <property type="entry name" value="LysR_substrate"/>
    <property type="match status" value="1"/>
</dbReference>
<protein>
    <submittedName>
        <fullName evidence="7">LysR family hydrogen peroxide-inducible transcriptional activator</fullName>
    </submittedName>
</protein>
<dbReference type="GO" id="GO:0032993">
    <property type="term" value="C:protein-DNA complex"/>
    <property type="evidence" value="ECO:0007669"/>
    <property type="project" value="TreeGrafter"/>
</dbReference>
<keyword evidence="8" id="KW-1185">Reference proteome</keyword>
<dbReference type="FunFam" id="1.10.10.10:FF:000001">
    <property type="entry name" value="LysR family transcriptional regulator"/>
    <property type="match status" value="1"/>
</dbReference>
<comment type="caution">
    <text evidence="7">The sequence shown here is derived from an EMBL/GenBank/DDBJ whole genome shotgun (WGS) entry which is preliminary data.</text>
</comment>
<accession>A0A366EAR7</accession>
<evidence type="ECO:0000313" key="8">
    <source>
        <dbReference type="Proteomes" id="UP000252893"/>
    </source>
</evidence>
<dbReference type="RefSeq" id="WP_113942525.1">
    <property type="nucleotide sequence ID" value="NZ_JBHEEG010000003.1"/>
</dbReference>
<dbReference type="CDD" id="cd08411">
    <property type="entry name" value="PBP2_OxyR"/>
    <property type="match status" value="1"/>
</dbReference>
<dbReference type="PANTHER" id="PTHR30346:SF26">
    <property type="entry name" value="HYDROGEN PEROXIDE-INDUCIBLE GENES ACTIVATOR"/>
    <property type="match status" value="1"/>
</dbReference>
<keyword evidence="2" id="KW-0805">Transcription regulation</keyword>
<sequence length="315" mass="35448">MFTVKQMRYFDALATHLHFRKAAETVFISQPALSAQIAEMENLAGSPLFERANKSVLLTELGQTLWPRIKVILQEIRALEELTEQKSGILQSRLRLGIIPTIAPYLLPDLIQSLKQQYPALTLELREALTDKLLEELRNGELDAVIAAMPVHDPHLTSAHLFDDRFLIATSANNNDVLPSPLTQGNAALEKLLLLEEGHCLRDQALEVCAIPRERTLVNFGATSMATLLQMVSNDMGLTLIPEIAIRSEVPHKRIRIIPFSDDCPRRQVGLFWRKQSLRLADFNALVVCVRQCTAKIMLQPDEFAKLRDNSSNLN</sequence>
<dbReference type="InterPro" id="IPR036390">
    <property type="entry name" value="WH_DNA-bd_sf"/>
</dbReference>
<evidence type="ECO:0000256" key="5">
    <source>
        <dbReference type="ARBA" id="ARBA00023163"/>
    </source>
</evidence>
<proteinExistence type="inferred from homology"/>
<dbReference type="GO" id="GO:0003700">
    <property type="term" value="F:DNA-binding transcription factor activity"/>
    <property type="evidence" value="ECO:0007669"/>
    <property type="project" value="InterPro"/>
</dbReference>
<feature type="domain" description="HTH lysR-type" evidence="6">
    <location>
        <begin position="2"/>
        <end position="59"/>
    </location>
</feature>
<name>A0A366EAR7_9HYPH</name>
<dbReference type="OrthoDB" id="9775392at2"/>
<organism evidence="7 8">
    <name type="scientific">Pseudochrobactrum asaccharolyticum</name>
    <dbReference type="NCBI Taxonomy" id="354351"/>
    <lineage>
        <taxon>Bacteria</taxon>
        <taxon>Pseudomonadati</taxon>
        <taxon>Pseudomonadota</taxon>
        <taxon>Alphaproteobacteria</taxon>
        <taxon>Hyphomicrobiales</taxon>
        <taxon>Brucellaceae</taxon>
        <taxon>Pseudochrobactrum</taxon>
    </lineage>
</organism>
<dbReference type="SUPFAM" id="SSF46785">
    <property type="entry name" value="Winged helix' DNA-binding domain"/>
    <property type="match status" value="1"/>
</dbReference>
<dbReference type="EMBL" id="QNRH01000001">
    <property type="protein sequence ID" value="RBO98564.1"/>
    <property type="molecule type" value="Genomic_DNA"/>
</dbReference>
<keyword evidence="3" id="KW-0238">DNA-binding</keyword>
<evidence type="ECO:0000256" key="2">
    <source>
        <dbReference type="ARBA" id="ARBA00023015"/>
    </source>
</evidence>
<dbReference type="InterPro" id="IPR005119">
    <property type="entry name" value="LysR_subst-bd"/>
</dbReference>
<evidence type="ECO:0000313" key="7">
    <source>
        <dbReference type="EMBL" id="RBO98564.1"/>
    </source>
</evidence>
<dbReference type="Gene3D" id="1.10.10.10">
    <property type="entry name" value="Winged helix-like DNA-binding domain superfamily/Winged helix DNA-binding domain"/>
    <property type="match status" value="1"/>
</dbReference>
<evidence type="ECO:0000256" key="3">
    <source>
        <dbReference type="ARBA" id="ARBA00023125"/>
    </source>
</evidence>
<dbReference type="PRINTS" id="PR00039">
    <property type="entry name" value="HTHLYSR"/>
</dbReference>
<evidence type="ECO:0000259" key="6">
    <source>
        <dbReference type="PROSITE" id="PS50931"/>
    </source>
</evidence>
<dbReference type="InterPro" id="IPR000847">
    <property type="entry name" value="LysR_HTH_N"/>
</dbReference>
<dbReference type="Proteomes" id="UP000252893">
    <property type="component" value="Unassembled WGS sequence"/>
</dbReference>
<dbReference type="InterPro" id="IPR036388">
    <property type="entry name" value="WH-like_DNA-bd_sf"/>
</dbReference>
<comment type="similarity">
    <text evidence="1">Belongs to the LysR transcriptional regulatory family.</text>
</comment>
<dbReference type="Pfam" id="PF00126">
    <property type="entry name" value="HTH_1"/>
    <property type="match status" value="1"/>
</dbReference>
<dbReference type="PANTHER" id="PTHR30346">
    <property type="entry name" value="TRANSCRIPTIONAL DUAL REGULATOR HCAR-RELATED"/>
    <property type="match status" value="1"/>
</dbReference>
<dbReference type="GO" id="GO:0003677">
    <property type="term" value="F:DNA binding"/>
    <property type="evidence" value="ECO:0007669"/>
    <property type="project" value="UniProtKB-KW"/>
</dbReference>
<keyword evidence="5" id="KW-0804">Transcription</keyword>
<gene>
    <name evidence="7" type="ORF">DFR47_101163</name>
</gene>